<evidence type="ECO:0000313" key="2">
    <source>
        <dbReference type="EMBL" id="KKQ15773.1"/>
    </source>
</evidence>
<organism evidence="2 3">
    <name type="scientific">Candidatus Daviesbacteria bacterium GW2011_GWA1_36_8</name>
    <dbReference type="NCBI Taxonomy" id="1618417"/>
    <lineage>
        <taxon>Bacteria</taxon>
        <taxon>Candidatus Daviesiibacteriota</taxon>
    </lineage>
</organism>
<keyword evidence="1" id="KW-1133">Transmembrane helix</keyword>
<evidence type="ECO:0000313" key="3">
    <source>
        <dbReference type="Proteomes" id="UP000034448"/>
    </source>
</evidence>
<comment type="caution">
    <text evidence="2">The sequence shown here is derived from an EMBL/GenBank/DDBJ whole genome shotgun (WGS) entry which is preliminary data.</text>
</comment>
<keyword evidence="1" id="KW-0812">Transmembrane</keyword>
<accession>A0A0G0F9I0</accession>
<dbReference type="AlphaFoldDB" id="A0A0G0F9I0"/>
<protein>
    <submittedName>
        <fullName evidence="2">Uncharacterized protein</fullName>
    </submittedName>
</protein>
<keyword evidence="1" id="KW-0472">Membrane</keyword>
<feature type="transmembrane region" description="Helical" evidence="1">
    <location>
        <begin position="94"/>
        <end position="116"/>
    </location>
</feature>
<dbReference type="EMBL" id="LBSJ01000010">
    <property type="protein sequence ID" value="KKQ15773.1"/>
    <property type="molecule type" value="Genomic_DNA"/>
</dbReference>
<name>A0A0G0F9I0_9BACT</name>
<feature type="transmembrane region" description="Helical" evidence="1">
    <location>
        <begin position="5"/>
        <end position="22"/>
    </location>
</feature>
<evidence type="ECO:0000256" key="1">
    <source>
        <dbReference type="SAM" id="Phobius"/>
    </source>
</evidence>
<sequence>MFSKIYFYLASSLLLFSVYYELVVNGFSLDFYKIFLIVTNILVVLGGYSYFFKKQIFSTEVWKKIWYVVAANLGLSLLLQFMPKFLAGEFSIYYFNLLANLTGFILGTILFVPLYFAVYQLKQKTSDVNPRMNALNNTALAVKLRRNHGREPMELHRLANFEAKSEKKR</sequence>
<gene>
    <name evidence="2" type="ORF">US28_C0010G0006</name>
</gene>
<proteinExistence type="predicted"/>
<reference evidence="2 3" key="1">
    <citation type="journal article" date="2015" name="Nature">
        <title>rRNA introns, odd ribosomes, and small enigmatic genomes across a large radiation of phyla.</title>
        <authorList>
            <person name="Brown C.T."/>
            <person name="Hug L.A."/>
            <person name="Thomas B.C."/>
            <person name="Sharon I."/>
            <person name="Castelle C.J."/>
            <person name="Singh A."/>
            <person name="Wilkins M.J."/>
            <person name="Williams K.H."/>
            <person name="Banfield J.F."/>
        </authorList>
    </citation>
    <scope>NUCLEOTIDE SEQUENCE [LARGE SCALE GENOMIC DNA]</scope>
</reference>
<feature type="transmembrane region" description="Helical" evidence="1">
    <location>
        <begin position="64"/>
        <end position="82"/>
    </location>
</feature>
<feature type="transmembrane region" description="Helical" evidence="1">
    <location>
        <begin position="34"/>
        <end position="52"/>
    </location>
</feature>
<dbReference type="Proteomes" id="UP000034448">
    <property type="component" value="Unassembled WGS sequence"/>
</dbReference>